<dbReference type="AlphaFoldDB" id="A0A1V4IGK6"/>
<keyword evidence="13" id="KW-1185">Reference proteome</keyword>
<evidence type="ECO:0000256" key="8">
    <source>
        <dbReference type="ARBA" id="ARBA00024919"/>
    </source>
</evidence>
<evidence type="ECO:0000256" key="5">
    <source>
        <dbReference type="ARBA" id="ARBA00022490"/>
    </source>
</evidence>
<keyword evidence="6" id="KW-0206">Cytoskeleton</keyword>
<feature type="compositionally biased region" description="Polar residues" evidence="11">
    <location>
        <begin position="428"/>
        <end position="439"/>
    </location>
</feature>
<protein>
    <recommendedName>
        <fullName evidence="4">Centrosomal protein kizuna</fullName>
    </recommendedName>
    <alternativeName>
        <fullName evidence="9">Polo-like kinase 1 substrate 1</fullName>
    </alternativeName>
</protein>
<comment type="function">
    <text evidence="8">Centrosomal protein required for establishing a robust mitotic centrosome architecture that can endure the forces that converge on the centrosomes during spindle formation. Required for stabilizing the expanded pericentriolar material around the centriole.</text>
</comment>
<feature type="compositionally biased region" description="Low complexity" evidence="11">
    <location>
        <begin position="182"/>
        <end position="193"/>
    </location>
</feature>
<sequence length="546" mass="57955">MSGPGPAAKGSCGPGPAPGAAAKGSCGPGLSPDTIRRHLRHSEAKRLELERKLMGYIQSDAYQIKMKRMKLEKYLKEIEERQKRARVRNQALLKEFDEFEAHLKTSSSEMNQKMEAWYEREIKRASSLREGDSSAAGGKEGAAREQVLRAGRPSVVSTRAAVSPAGASGALQRPLQPTESRSVPGLSLCSPSLGGLGPHSRSADLGSSASAEGAVSFRDPAAGEESSKQPISSASDPKPASPEKGRLRGSVPGPKPLLSTRWPCEAASRESSAEPPIPVSTEEVIPRGPALPAAGGERGRAACAAQGPPLHPPTLPWARSAPHSFCTGAGDLEAREAAVLHQLRALFPGAPNGCLPPEKTLHAEGRAARERQTRPEQREAAVLQTHLSNHAKHQAQLPEEVSEMLERLLLSEGAQDGQAAPEERTDRSPAQSAEPSRSSPCGPWDGGDPAAKQAPQLARGTAERGRGAGDNGSKAKGSQEMRLETSSSSNERSPPFPRTESRKGTVTAIKSKAFWGESDDSSSEIEAALRPQSHSPEADEFDDFYD</sequence>
<comment type="subcellular location">
    <subcellularLocation>
        <location evidence="1">Cytoplasm</location>
        <location evidence="1">Cytoskeleton</location>
        <location evidence="1">Cilium basal body</location>
    </subcellularLocation>
    <subcellularLocation>
        <location evidence="2">Cytoplasm</location>
        <location evidence="2">Cytoskeleton</location>
        <location evidence="2">Microtubule organizing center</location>
        <location evidence="2">Centrosome</location>
    </subcellularLocation>
</comment>
<dbReference type="EMBL" id="LSYS01009753">
    <property type="protein sequence ID" value="OPJ58980.1"/>
    <property type="molecule type" value="Genomic_DNA"/>
</dbReference>
<dbReference type="OrthoDB" id="8015657at2759"/>
<name>A0A1V4IGK6_PATFA</name>
<feature type="compositionally biased region" description="Basic and acidic residues" evidence="11">
    <location>
        <begin position="359"/>
        <end position="379"/>
    </location>
</feature>
<organism evidence="12 13">
    <name type="scientific">Patagioenas fasciata monilis</name>
    <dbReference type="NCBI Taxonomy" id="372326"/>
    <lineage>
        <taxon>Eukaryota</taxon>
        <taxon>Metazoa</taxon>
        <taxon>Chordata</taxon>
        <taxon>Craniata</taxon>
        <taxon>Vertebrata</taxon>
        <taxon>Euteleostomi</taxon>
        <taxon>Archelosauria</taxon>
        <taxon>Archosauria</taxon>
        <taxon>Dinosauria</taxon>
        <taxon>Saurischia</taxon>
        <taxon>Theropoda</taxon>
        <taxon>Coelurosauria</taxon>
        <taxon>Aves</taxon>
        <taxon>Neognathae</taxon>
        <taxon>Neoaves</taxon>
        <taxon>Columbimorphae</taxon>
        <taxon>Columbiformes</taxon>
        <taxon>Columbidae</taxon>
        <taxon>Patagioenas</taxon>
    </lineage>
</organism>
<dbReference type="GO" id="GO:0005813">
    <property type="term" value="C:centrosome"/>
    <property type="evidence" value="ECO:0007669"/>
    <property type="project" value="UniProtKB-SubCell"/>
</dbReference>
<dbReference type="PANTHER" id="PTHR16299">
    <property type="entry name" value="CENTROSOMAL PROTEIN KIZUNA"/>
    <property type="match status" value="1"/>
</dbReference>
<evidence type="ECO:0000256" key="4">
    <source>
        <dbReference type="ARBA" id="ARBA00013872"/>
    </source>
</evidence>
<evidence type="ECO:0000256" key="10">
    <source>
        <dbReference type="SAM" id="Coils"/>
    </source>
</evidence>
<keyword evidence="7" id="KW-0966">Cell projection</keyword>
<evidence type="ECO:0000256" key="9">
    <source>
        <dbReference type="ARBA" id="ARBA00031153"/>
    </source>
</evidence>
<dbReference type="PANTHER" id="PTHR16299:SF2">
    <property type="entry name" value="CENTROSOMAL PROTEIN KIZUNA"/>
    <property type="match status" value="1"/>
</dbReference>
<evidence type="ECO:0000256" key="2">
    <source>
        <dbReference type="ARBA" id="ARBA00004300"/>
    </source>
</evidence>
<feature type="coiled-coil region" evidence="10">
    <location>
        <begin position="64"/>
        <end position="95"/>
    </location>
</feature>
<evidence type="ECO:0000313" key="12">
    <source>
        <dbReference type="EMBL" id="OPJ58980.1"/>
    </source>
</evidence>
<dbReference type="InterPro" id="IPR026742">
    <property type="entry name" value="Centrosomal_kizuma"/>
</dbReference>
<evidence type="ECO:0000256" key="1">
    <source>
        <dbReference type="ARBA" id="ARBA00004120"/>
    </source>
</evidence>
<evidence type="ECO:0000256" key="7">
    <source>
        <dbReference type="ARBA" id="ARBA00023273"/>
    </source>
</evidence>
<accession>A0A1V4IGK6</accession>
<dbReference type="Proteomes" id="UP000190648">
    <property type="component" value="Unassembled WGS sequence"/>
</dbReference>
<proteinExistence type="inferred from homology"/>
<comment type="caution">
    <text evidence="12">The sequence shown here is derived from an EMBL/GenBank/DDBJ whole genome shotgun (WGS) entry which is preliminary data.</text>
</comment>
<feature type="compositionally biased region" description="Low complexity" evidence="11">
    <location>
        <begin position="18"/>
        <end position="29"/>
    </location>
</feature>
<feature type="region of interest" description="Disordered" evidence="11">
    <location>
        <begin position="1"/>
        <end position="33"/>
    </location>
</feature>
<gene>
    <name evidence="12" type="primary">KIZ</name>
    <name evidence="12" type="ORF">AV530_000702</name>
</gene>
<dbReference type="GO" id="GO:0007051">
    <property type="term" value="P:spindle organization"/>
    <property type="evidence" value="ECO:0007669"/>
    <property type="project" value="InterPro"/>
</dbReference>
<comment type="similarity">
    <text evidence="3">Belongs to the kizuna family.</text>
</comment>
<feature type="compositionally biased region" description="Low complexity" evidence="11">
    <location>
        <begin position="286"/>
        <end position="307"/>
    </location>
</feature>
<dbReference type="STRING" id="372326.A0A1V4IGK6"/>
<feature type="region of interest" description="Disordered" evidence="11">
    <location>
        <begin position="356"/>
        <end position="546"/>
    </location>
</feature>
<evidence type="ECO:0000256" key="6">
    <source>
        <dbReference type="ARBA" id="ARBA00023212"/>
    </source>
</evidence>
<keyword evidence="5" id="KW-0963">Cytoplasm</keyword>
<keyword evidence="10" id="KW-0175">Coiled coil</keyword>
<evidence type="ECO:0000313" key="13">
    <source>
        <dbReference type="Proteomes" id="UP000190648"/>
    </source>
</evidence>
<feature type="compositionally biased region" description="Low complexity" evidence="11">
    <location>
        <begin position="1"/>
        <end position="11"/>
    </location>
</feature>
<evidence type="ECO:0000256" key="3">
    <source>
        <dbReference type="ARBA" id="ARBA00010767"/>
    </source>
</evidence>
<feature type="region of interest" description="Disordered" evidence="11">
    <location>
        <begin position="128"/>
        <end position="316"/>
    </location>
</feature>
<reference evidence="12 13" key="1">
    <citation type="submission" date="2016-02" db="EMBL/GenBank/DDBJ databases">
        <title>Band-tailed pigeon sequencing and assembly.</title>
        <authorList>
            <person name="Soares A.E."/>
            <person name="Novak B.J."/>
            <person name="Rice E.S."/>
            <person name="O'Connell B."/>
            <person name="Chang D."/>
            <person name="Weber S."/>
            <person name="Shapiro B."/>
        </authorList>
    </citation>
    <scope>NUCLEOTIDE SEQUENCE [LARGE SCALE GENOMIC DNA]</scope>
    <source>
        <strain evidence="12">BTP2013</strain>
        <tissue evidence="12">Blood</tissue>
    </source>
</reference>
<evidence type="ECO:0000256" key="11">
    <source>
        <dbReference type="SAM" id="MobiDB-lite"/>
    </source>
</evidence>